<proteinExistence type="inferred from homology"/>
<keyword evidence="3 5" id="KW-0949">S-adenosyl-L-methionine</keyword>
<evidence type="ECO:0000256" key="2">
    <source>
        <dbReference type="ARBA" id="ARBA00022679"/>
    </source>
</evidence>
<protein>
    <recommendedName>
        <fullName evidence="7">SAM-dependent MTase RsmB/NOP-type domain-containing protein</fullName>
    </recommendedName>
</protein>
<dbReference type="AlphaFoldDB" id="A0A4S4M654"/>
<evidence type="ECO:0000313" key="9">
    <source>
        <dbReference type="Proteomes" id="UP000310158"/>
    </source>
</evidence>
<feature type="active site" description="Nucleophile" evidence="5">
    <location>
        <position position="94"/>
    </location>
</feature>
<name>A0A4S4M654_9AGAM</name>
<dbReference type="PANTHER" id="PTHR22807">
    <property type="entry name" value="NOP2 YEAST -RELATED NOL1/NOP2/FMU SUN DOMAIN-CONTAINING"/>
    <property type="match status" value="1"/>
</dbReference>
<evidence type="ECO:0000259" key="7">
    <source>
        <dbReference type="PROSITE" id="PS51686"/>
    </source>
</evidence>
<reference evidence="8 9" key="1">
    <citation type="submission" date="2019-02" db="EMBL/GenBank/DDBJ databases">
        <title>Genome sequencing of the rare red list fungi Bondarzewia mesenterica.</title>
        <authorList>
            <person name="Buettner E."/>
            <person name="Kellner H."/>
        </authorList>
    </citation>
    <scope>NUCLEOTIDE SEQUENCE [LARGE SCALE GENOMIC DNA]</scope>
    <source>
        <strain evidence="8 9">DSM 108281</strain>
    </source>
</reference>
<dbReference type="Pfam" id="PF01189">
    <property type="entry name" value="Methyltr_RsmB-F"/>
    <property type="match status" value="1"/>
</dbReference>
<organism evidence="8 9">
    <name type="scientific">Bondarzewia mesenterica</name>
    <dbReference type="NCBI Taxonomy" id="1095465"/>
    <lineage>
        <taxon>Eukaryota</taxon>
        <taxon>Fungi</taxon>
        <taxon>Dikarya</taxon>
        <taxon>Basidiomycota</taxon>
        <taxon>Agaricomycotina</taxon>
        <taxon>Agaricomycetes</taxon>
        <taxon>Russulales</taxon>
        <taxon>Bondarzewiaceae</taxon>
        <taxon>Bondarzewia</taxon>
    </lineage>
</organism>
<dbReference type="InterPro" id="IPR023267">
    <property type="entry name" value="RCMT"/>
</dbReference>
<comment type="caution">
    <text evidence="8">The sequence shown here is derived from an EMBL/GenBank/DDBJ whole genome shotgun (WGS) entry which is preliminary data.</text>
</comment>
<dbReference type="GO" id="GO:0008173">
    <property type="term" value="F:RNA methyltransferase activity"/>
    <property type="evidence" value="ECO:0007669"/>
    <property type="project" value="InterPro"/>
</dbReference>
<evidence type="ECO:0000313" key="8">
    <source>
        <dbReference type="EMBL" id="THH19811.1"/>
    </source>
</evidence>
<dbReference type="EMBL" id="SGPL01000035">
    <property type="protein sequence ID" value="THH19811.1"/>
    <property type="molecule type" value="Genomic_DNA"/>
</dbReference>
<feature type="region of interest" description="Disordered" evidence="6">
    <location>
        <begin position="174"/>
        <end position="219"/>
    </location>
</feature>
<dbReference type="PROSITE" id="PS51686">
    <property type="entry name" value="SAM_MT_RSMB_NOP"/>
    <property type="match status" value="1"/>
</dbReference>
<gene>
    <name evidence="8" type="ORF">EW146_g1416</name>
</gene>
<evidence type="ECO:0000256" key="3">
    <source>
        <dbReference type="ARBA" id="ARBA00022691"/>
    </source>
</evidence>
<dbReference type="InterPro" id="IPR049560">
    <property type="entry name" value="MeTrfase_RsmB-F_NOP2_cat"/>
</dbReference>
<comment type="similarity">
    <text evidence="5">Belongs to the class I-like SAM-binding methyltransferase superfamily. RsmB/NOP family.</text>
</comment>
<dbReference type="GO" id="GO:0070475">
    <property type="term" value="P:rRNA base methylation"/>
    <property type="evidence" value="ECO:0007669"/>
    <property type="project" value="TreeGrafter"/>
</dbReference>
<dbReference type="PANTHER" id="PTHR22807:SF4">
    <property type="entry name" value="28S RRNA (CYTOSINE-C(5))-METHYLTRANSFERASE"/>
    <property type="match status" value="1"/>
</dbReference>
<keyword evidence="2 5" id="KW-0808">Transferase</keyword>
<dbReference type="GO" id="GO:0003723">
    <property type="term" value="F:RNA binding"/>
    <property type="evidence" value="ECO:0007669"/>
    <property type="project" value="UniProtKB-UniRule"/>
</dbReference>
<evidence type="ECO:0000256" key="1">
    <source>
        <dbReference type="ARBA" id="ARBA00022603"/>
    </source>
</evidence>
<keyword evidence="1 5" id="KW-0489">Methyltransferase</keyword>
<dbReference type="InterPro" id="IPR001678">
    <property type="entry name" value="MeTrfase_RsmB-F_NOP2_dom"/>
</dbReference>
<evidence type="ECO:0000256" key="5">
    <source>
        <dbReference type="PROSITE-ProRule" id="PRU01023"/>
    </source>
</evidence>
<keyword evidence="4 5" id="KW-0694">RNA-binding</keyword>
<dbReference type="GO" id="GO:0005730">
    <property type="term" value="C:nucleolus"/>
    <property type="evidence" value="ECO:0007669"/>
    <property type="project" value="TreeGrafter"/>
</dbReference>
<dbReference type="SUPFAM" id="SSF53335">
    <property type="entry name" value="S-adenosyl-L-methionine-dependent methyltransferases"/>
    <property type="match status" value="1"/>
</dbReference>
<comment type="caution">
    <text evidence="5">Lacks conserved residue(s) required for the propagation of feature annotation.</text>
</comment>
<dbReference type="InterPro" id="IPR029063">
    <property type="entry name" value="SAM-dependent_MTases_sf"/>
</dbReference>
<dbReference type="Gene3D" id="3.40.50.150">
    <property type="entry name" value="Vaccinia Virus protein VP39"/>
    <property type="match status" value="1"/>
</dbReference>
<feature type="binding site" evidence="5">
    <location>
        <position position="36"/>
    </location>
    <ligand>
        <name>S-adenosyl-L-methionine</name>
        <dbReference type="ChEBI" id="CHEBI:59789"/>
    </ligand>
</feature>
<sequence>MLERAGCKNTEAMNADFLTTDPQDPRFSKVTHILLDPSCSGSGIINRLDYLLEPEEETDDSQEERLIKLSAFQLMMIRHAMKFPSVQKIVYSTCSIHATENENVVQQALSSAEAQTGPFTLASPHEVLPTWRRRGLPEMLANPADAAALVRCSPGEDATNGFFVSCFVRCDNSGGPGAPEHKNVQETPMKRKNPEGDGDNASKEPGNKRKKRKKKSGNE</sequence>
<dbReference type="OrthoDB" id="435282at2759"/>
<feature type="binding site" evidence="5">
    <location>
        <position position="16"/>
    </location>
    <ligand>
        <name>S-adenosyl-L-methionine</name>
        <dbReference type="ChEBI" id="CHEBI:59789"/>
    </ligand>
</feature>
<feature type="compositionally biased region" description="Basic and acidic residues" evidence="6">
    <location>
        <begin position="179"/>
        <end position="207"/>
    </location>
</feature>
<dbReference type="PRINTS" id="PR02008">
    <property type="entry name" value="RCMTFAMILY"/>
</dbReference>
<keyword evidence="9" id="KW-1185">Reference proteome</keyword>
<feature type="domain" description="SAM-dependent MTase RsmB/NOP-type" evidence="7">
    <location>
        <begin position="1"/>
        <end position="170"/>
    </location>
</feature>
<evidence type="ECO:0000256" key="4">
    <source>
        <dbReference type="ARBA" id="ARBA00022884"/>
    </source>
</evidence>
<evidence type="ECO:0000256" key="6">
    <source>
        <dbReference type="SAM" id="MobiDB-lite"/>
    </source>
</evidence>
<accession>A0A4S4M654</accession>
<dbReference type="Proteomes" id="UP000310158">
    <property type="component" value="Unassembled WGS sequence"/>
</dbReference>
<feature type="compositionally biased region" description="Basic residues" evidence="6">
    <location>
        <begin position="208"/>
        <end position="219"/>
    </location>
</feature>